<dbReference type="Proteomes" id="UP000756132">
    <property type="component" value="Chromosome 5"/>
</dbReference>
<sequence>MRDKLESTKPDCLTTTLWRTRQRAVSSRLETFAVRPASTDQGTSRPHFTEAPKQTSELHLHLLQIAQPCSSPLRLQASSVCTPPLIMAEETSTGAATPTSASFDAGAQDLVPSHGPQSAGTHGQVKRKLQLSGSFNTISGASSSGRMRPPMPLYSSDTWSPTSAAPLRSAGIPPKSSWDSFDRRSSVAPPLPSPSHSFTTGDPGNMSLPARAAGAINGNVNFTRNGNGRVAGAQVSPGPASFQHTRTLEYHNSPTATSFSGFSNNVAQTDPLPQRQFTYTGHKTGDSSSGGSFSSRNFGMLDTPRSSTSTFASQIGHEQQSSDDQQSVASGSVALSDHYTMTNPDQAGSKCDVWAEKAFARSLRRGLKDPHADWEEAYPGALAVLSALNPEHYQMPYGTRAVNIKSEYPKNVLTSIRVGKYSVMRKVADRIMQVWEAREDPAEKVIFLFSINGSKRFAGLAEMCGPYNPEDSIADWIDASDATAPSVGSFPVTWVYVKDIPYHQFSHIRQPHNDHPVGNMWNGMNFPSDIGRMVIEKFVTTPATSSILGYPRNYKENEALLASGGLDGANDRRQAQRRGTFSSRGERGGGRGGRGGLRINSQNWRSHHDPNQRYDSSEEDHTPLAARPPRMPKVQVDGHAPNLSTAGGGNAVTYQPGMLMTVAVNDRGRLVLVPAPQSSASSTASSVGSRSNHGSRSSNAMAMPGVSSHAGGLHGARSLNSLHQHASSMSAVRPPSAANASLLHPAVSMGNIGSQYGMNNQISSFDSGYGTTLQPGDETPTHRPPPHAARGALSVEPKLMTMENVEDVDLLLAKFHTIVAEQYALQHQLKLPTQSDMAIRLLNAKSARAMAEKNEVGSKLGLLGVKQIASYLPVRRDSVIVANQQQLAITSGNGDISPGRVQGTSMITPSGGNDNTPQAKENTVFDKAPGGSGRAKSHTYNQSWDLQMKKSITDLIKSPKKSPVPASSGQPKSPFFPQTNDSADGRVSASFPTPSRSGPGSTPTDAMKNFSFGPGRTPTDTSKSFSFGPPAEQSFNQSGGSGKQNFSFYGSGGGANLN</sequence>
<dbReference type="EMBL" id="CP090167">
    <property type="protein sequence ID" value="UJO18146.1"/>
    <property type="molecule type" value="Genomic_DNA"/>
</dbReference>
<dbReference type="Pfam" id="PF04146">
    <property type="entry name" value="YTH"/>
    <property type="match status" value="1"/>
</dbReference>
<evidence type="ECO:0000259" key="2">
    <source>
        <dbReference type="PROSITE" id="PS50882"/>
    </source>
</evidence>
<dbReference type="InterPro" id="IPR007275">
    <property type="entry name" value="YTH_domain"/>
</dbReference>
<feature type="region of interest" description="Disordered" evidence="1">
    <location>
        <begin position="893"/>
        <end position="944"/>
    </location>
</feature>
<reference evidence="3" key="2">
    <citation type="journal article" date="2022" name="Microb. Genom.">
        <title>A chromosome-scale genome assembly of the tomato pathogen Cladosporium fulvum reveals a compartmentalized genome architecture and the presence of a dispensable chromosome.</title>
        <authorList>
            <person name="Zaccaron A.Z."/>
            <person name="Chen L.H."/>
            <person name="Samaras A."/>
            <person name="Stergiopoulos I."/>
        </authorList>
    </citation>
    <scope>NUCLEOTIDE SEQUENCE</scope>
    <source>
        <strain evidence="3">Race5_Kim</strain>
    </source>
</reference>
<gene>
    <name evidence="3" type="ORF">CLAFUR5_06282</name>
</gene>
<dbReference type="KEGG" id="ffu:CLAFUR5_06282"/>
<feature type="compositionally biased region" description="Polar residues" evidence="1">
    <location>
        <begin position="131"/>
        <end position="145"/>
    </location>
</feature>
<dbReference type="GeneID" id="71986160"/>
<dbReference type="InterPro" id="IPR045168">
    <property type="entry name" value="YTH_prot"/>
</dbReference>
<accession>A0A9Q8LIQ9</accession>
<feature type="domain" description="YTH" evidence="2">
    <location>
        <begin position="399"/>
        <end position="538"/>
    </location>
</feature>
<feature type="compositionally biased region" description="Polar residues" evidence="1">
    <location>
        <begin position="304"/>
        <end position="318"/>
    </location>
</feature>
<dbReference type="PANTHER" id="PTHR12357">
    <property type="entry name" value="YTH YT521-B HOMOLOGY DOMAIN-CONTAINING"/>
    <property type="match status" value="1"/>
</dbReference>
<dbReference type="CDD" id="cd21134">
    <property type="entry name" value="YTH"/>
    <property type="match status" value="1"/>
</dbReference>
<keyword evidence="4" id="KW-1185">Reference proteome</keyword>
<dbReference type="GO" id="GO:0003723">
    <property type="term" value="F:RNA binding"/>
    <property type="evidence" value="ECO:0007669"/>
    <property type="project" value="InterPro"/>
</dbReference>
<proteinExistence type="predicted"/>
<feature type="region of interest" description="Disordered" evidence="1">
    <location>
        <begin position="675"/>
        <end position="716"/>
    </location>
</feature>
<feature type="compositionally biased region" description="Low complexity" evidence="1">
    <location>
        <begin position="678"/>
        <end position="699"/>
    </location>
</feature>
<feature type="compositionally biased region" description="Polar residues" evidence="1">
    <location>
        <begin position="1033"/>
        <end position="1048"/>
    </location>
</feature>
<evidence type="ECO:0000313" key="4">
    <source>
        <dbReference type="Proteomes" id="UP000756132"/>
    </source>
</evidence>
<organism evidence="3 4">
    <name type="scientific">Passalora fulva</name>
    <name type="common">Tomato leaf mold</name>
    <name type="synonym">Cladosporium fulvum</name>
    <dbReference type="NCBI Taxonomy" id="5499"/>
    <lineage>
        <taxon>Eukaryota</taxon>
        <taxon>Fungi</taxon>
        <taxon>Dikarya</taxon>
        <taxon>Ascomycota</taxon>
        <taxon>Pezizomycotina</taxon>
        <taxon>Dothideomycetes</taxon>
        <taxon>Dothideomycetidae</taxon>
        <taxon>Mycosphaerellales</taxon>
        <taxon>Mycosphaerellaceae</taxon>
        <taxon>Fulvia</taxon>
    </lineage>
</organism>
<dbReference type="RefSeq" id="XP_047762512.1">
    <property type="nucleotide sequence ID" value="XM_047905430.1"/>
</dbReference>
<dbReference type="PROSITE" id="PS50882">
    <property type="entry name" value="YTH"/>
    <property type="match status" value="1"/>
</dbReference>
<feature type="region of interest" description="Disordered" evidence="1">
    <location>
        <begin position="302"/>
        <end position="331"/>
    </location>
</feature>
<dbReference type="AlphaFoldDB" id="A0A9Q8LIQ9"/>
<feature type="region of interest" description="Disordered" evidence="1">
    <location>
        <begin position="766"/>
        <end position="792"/>
    </location>
</feature>
<feature type="compositionally biased region" description="Polar residues" evidence="1">
    <location>
        <begin position="902"/>
        <end position="921"/>
    </location>
</feature>
<name>A0A9Q8LIQ9_PASFU</name>
<dbReference type="OrthoDB" id="306690at2759"/>
<evidence type="ECO:0000313" key="3">
    <source>
        <dbReference type="EMBL" id="UJO18146.1"/>
    </source>
</evidence>
<feature type="compositionally biased region" description="Low complexity" evidence="1">
    <location>
        <begin position="990"/>
        <end position="1004"/>
    </location>
</feature>
<feature type="region of interest" description="Disordered" evidence="1">
    <location>
        <begin position="91"/>
        <end position="202"/>
    </location>
</feature>
<feature type="compositionally biased region" description="Low complexity" evidence="1">
    <location>
        <begin position="91"/>
        <end position="102"/>
    </location>
</feature>
<feature type="region of interest" description="Disordered" evidence="1">
    <location>
        <begin position="564"/>
        <end position="651"/>
    </location>
</feature>
<reference evidence="3" key="1">
    <citation type="submission" date="2021-12" db="EMBL/GenBank/DDBJ databases">
        <authorList>
            <person name="Zaccaron A."/>
            <person name="Stergiopoulos I."/>
        </authorList>
    </citation>
    <scope>NUCLEOTIDE SEQUENCE</scope>
    <source>
        <strain evidence="3">Race5_Kim</strain>
    </source>
</reference>
<dbReference type="Gene3D" id="3.10.590.10">
    <property type="entry name" value="ph1033 like domains"/>
    <property type="match status" value="1"/>
</dbReference>
<protein>
    <recommendedName>
        <fullName evidence="2">YTH domain-containing protein</fullName>
    </recommendedName>
</protein>
<feature type="region of interest" description="Disordered" evidence="1">
    <location>
        <begin position="957"/>
        <end position="1058"/>
    </location>
</feature>
<evidence type="ECO:0000256" key="1">
    <source>
        <dbReference type="SAM" id="MobiDB-lite"/>
    </source>
</evidence>
<feature type="compositionally biased region" description="Basic and acidic residues" evidence="1">
    <location>
        <begin position="606"/>
        <end position="622"/>
    </location>
</feature>